<dbReference type="PANTHER" id="PTHR15020:SF50">
    <property type="entry name" value="UPF0659 PROTEIN YMR090W"/>
    <property type="match status" value="1"/>
</dbReference>
<dbReference type="PANTHER" id="PTHR15020">
    <property type="entry name" value="FLAVIN REDUCTASE-RELATED"/>
    <property type="match status" value="1"/>
</dbReference>
<dbReference type="EMBL" id="CDMC01000004">
    <property type="protein sequence ID" value="CEL04940.1"/>
    <property type="molecule type" value="Genomic_DNA"/>
</dbReference>
<reference evidence="4" key="1">
    <citation type="journal article" date="2016" name="Genome Announc.">
        <title>Draft genome sequences of fungus Aspergillus calidoustus.</title>
        <authorList>
            <person name="Horn F."/>
            <person name="Linde J."/>
            <person name="Mattern D.J."/>
            <person name="Walther G."/>
            <person name="Guthke R."/>
            <person name="Scherlach K."/>
            <person name="Martin K."/>
            <person name="Brakhage A.A."/>
            <person name="Petzke L."/>
            <person name="Valiante V."/>
        </authorList>
    </citation>
    <scope>NUCLEOTIDE SEQUENCE [LARGE SCALE GENOMIC DNA]</scope>
    <source>
        <strain evidence="4">SF006504</strain>
    </source>
</reference>
<proteinExistence type="inferred from homology"/>
<evidence type="ECO:0000256" key="1">
    <source>
        <dbReference type="ARBA" id="ARBA00038376"/>
    </source>
</evidence>
<evidence type="ECO:0000313" key="4">
    <source>
        <dbReference type="Proteomes" id="UP000054771"/>
    </source>
</evidence>
<keyword evidence="4" id="KW-1185">Reference proteome</keyword>
<gene>
    <name evidence="3" type="ORF">ASPCAL06064</name>
</gene>
<comment type="similarity">
    <text evidence="1">Belongs to the avfA family.</text>
</comment>
<accession>A0A0U5C887</accession>
<dbReference type="InterPro" id="IPR036291">
    <property type="entry name" value="NAD(P)-bd_dom_sf"/>
</dbReference>
<dbReference type="Gene3D" id="3.40.50.720">
    <property type="entry name" value="NAD(P)-binding Rossmann-like Domain"/>
    <property type="match status" value="1"/>
</dbReference>
<dbReference type="Pfam" id="PF13460">
    <property type="entry name" value="NAD_binding_10"/>
    <property type="match status" value="1"/>
</dbReference>
<dbReference type="SUPFAM" id="SSF51735">
    <property type="entry name" value="NAD(P)-binding Rossmann-fold domains"/>
    <property type="match status" value="1"/>
</dbReference>
<protein>
    <recommendedName>
        <fullName evidence="2">NAD(P)-binding domain-containing protein</fullName>
    </recommendedName>
</protein>
<dbReference type="OMA" id="EDTHGWY"/>
<dbReference type="Proteomes" id="UP000054771">
    <property type="component" value="Unassembled WGS sequence"/>
</dbReference>
<evidence type="ECO:0000259" key="2">
    <source>
        <dbReference type="Pfam" id="PF13460"/>
    </source>
</evidence>
<sequence length="263" mass="29141">MRVLIFGGNGRVAKAMTSLMLARSWQVTSVIRNPSQEKYIQSLGDNQKGTIDVISLDLKDLKDSGEVRQKILDNCSPDCVVFAAGSFSDVYSIDRDAAKVIIKASTSHPAVRKFLLISFPASRRKPAPWWDSRDVMEYIKEKNSYPDIADAKLQSDEYLIAMSRKRNLQDSSGFQAISLRPSWLLTSPGTGKVHLGKTRALGQIPIQDVAAVAVGLLSREDTHGWYDLIQGNDGIDESIHKAVRDGLNNIDGEDVEEMYKLAD</sequence>
<evidence type="ECO:0000313" key="3">
    <source>
        <dbReference type="EMBL" id="CEL04940.1"/>
    </source>
</evidence>
<dbReference type="AlphaFoldDB" id="A0A0U5C887"/>
<organism evidence="3 4">
    <name type="scientific">Aspergillus calidoustus</name>
    <dbReference type="NCBI Taxonomy" id="454130"/>
    <lineage>
        <taxon>Eukaryota</taxon>
        <taxon>Fungi</taxon>
        <taxon>Dikarya</taxon>
        <taxon>Ascomycota</taxon>
        <taxon>Pezizomycotina</taxon>
        <taxon>Eurotiomycetes</taxon>
        <taxon>Eurotiomycetidae</taxon>
        <taxon>Eurotiales</taxon>
        <taxon>Aspergillaceae</taxon>
        <taxon>Aspergillus</taxon>
        <taxon>Aspergillus subgen. Nidulantes</taxon>
    </lineage>
</organism>
<name>A0A0U5C887_ASPCI</name>
<dbReference type="OrthoDB" id="10254604at2759"/>
<dbReference type="InterPro" id="IPR016040">
    <property type="entry name" value="NAD(P)-bd_dom"/>
</dbReference>
<feature type="domain" description="NAD(P)-binding" evidence="2">
    <location>
        <begin position="7"/>
        <end position="218"/>
    </location>
</feature>
<dbReference type="STRING" id="454130.A0A0U5C887"/>